<evidence type="ECO:0000256" key="8">
    <source>
        <dbReference type="SAM" id="Phobius"/>
    </source>
</evidence>
<accession>A0A0G0XKJ7</accession>
<dbReference type="PANTHER" id="PTHR33908:SF11">
    <property type="entry name" value="MEMBRANE PROTEIN"/>
    <property type="match status" value="1"/>
</dbReference>
<dbReference type="Proteomes" id="UP000033858">
    <property type="component" value="Unassembled WGS sequence"/>
</dbReference>
<dbReference type="GO" id="GO:0016763">
    <property type="term" value="F:pentosyltransferase activity"/>
    <property type="evidence" value="ECO:0007669"/>
    <property type="project" value="TreeGrafter"/>
</dbReference>
<comment type="caution">
    <text evidence="10">The sequence shown here is derived from an EMBL/GenBank/DDBJ whole genome shotgun (WGS) entry which is preliminary data.</text>
</comment>
<evidence type="ECO:0000256" key="6">
    <source>
        <dbReference type="ARBA" id="ARBA00022989"/>
    </source>
</evidence>
<feature type="transmembrane region" description="Helical" evidence="8">
    <location>
        <begin position="347"/>
        <end position="368"/>
    </location>
</feature>
<feature type="transmembrane region" description="Helical" evidence="8">
    <location>
        <begin position="155"/>
        <end position="172"/>
    </location>
</feature>
<feature type="transmembrane region" description="Helical" evidence="8">
    <location>
        <begin position="6"/>
        <end position="28"/>
    </location>
</feature>
<name>A0A0G0XKJ7_9BACT</name>
<evidence type="ECO:0000313" key="11">
    <source>
        <dbReference type="Proteomes" id="UP000033858"/>
    </source>
</evidence>
<evidence type="ECO:0000256" key="1">
    <source>
        <dbReference type="ARBA" id="ARBA00004651"/>
    </source>
</evidence>
<comment type="subcellular location">
    <subcellularLocation>
        <location evidence="1">Cell membrane</location>
        <topology evidence="1">Multi-pass membrane protein</topology>
    </subcellularLocation>
</comment>
<feature type="transmembrane region" description="Helical" evidence="8">
    <location>
        <begin position="251"/>
        <end position="273"/>
    </location>
</feature>
<dbReference type="GO" id="GO:0005886">
    <property type="term" value="C:plasma membrane"/>
    <property type="evidence" value="ECO:0007669"/>
    <property type="project" value="UniProtKB-SubCell"/>
</dbReference>
<evidence type="ECO:0000256" key="2">
    <source>
        <dbReference type="ARBA" id="ARBA00022475"/>
    </source>
</evidence>
<sequence>MISRKLTAFLLASAFFLIGVITLPHYGINWDTINHLPRGQAYLNYFLTGKKDYSNLPESKTYYQNPKSLSINANIPKNEVTGRSFYQNSADFKWFVTYDGAGHPPVSDILSSIFNKVLFGKLGIINDIDSYRVYGIFLAALLVGLVFWWGSEIYGSFAGLLAALSLAFYPLFWSESHFNNEKDVPETAFWSFMLFSIWKGVTRRSVKWLLLSGVFFGLALGTKFNILFLIPVVLPWLAFSIKKSFFKNRKVILAMLAIPMIGVGIFIASWPYLWPDLITRTVDIIRFYKTIGTTVSLNPRFAGLFGINTYPVQWITYTTPLVILAFFILGAVLAFSKIRQEKNKASLLILLWFIIPIVRVVWPGATIYGGVRQIMEYVPAMAMLSGMGGSKLRDWLSSIIGKKASAVIVILCFVPILLKLIQIHPNENAYFNSIIGGLSGAKGKNIPSWGNTFGAAYRQGIVWINENAEGGAKLVLVNELMPNVPTIWVRPDISFHNAQRSGFIRAGEYAITITYEGISTRSYFDSYLENFMEPVYQSKVDGVAVVKVWKNDENHAYEEYKEQRLVDDVRWKASSGIIEADLGIVKRISYVDIPISSDANCKKLEKGTVFLSTDKKTWRQMKDGLPTGQISIYRVQPNEERLLYSFLAEQARYIRISFAPNDACLNRARGGKVYELPN</sequence>
<organism evidence="10 11">
    <name type="scientific">Candidatus Woesebacteria bacterium GW2011_GWB1_41_10</name>
    <dbReference type="NCBI Taxonomy" id="1618577"/>
    <lineage>
        <taxon>Bacteria</taxon>
        <taxon>Candidatus Woeseibacteriota</taxon>
    </lineage>
</organism>
<keyword evidence="5 8" id="KW-0812">Transmembrane</keyword>
<reference evidence="10 11" key="1">
    <citation type="journal article" date="2015" name="Nature">
        <title>rRNA introns, odd ribosomes, and small enigmatic genomes across a large radiation of phyla.</title>
        <authorList>
            <person name="Brown C.T."/>
            <person name="Hug L.A."/>
            <person name="Thomas B.C."/>
            <person name="Sharon I."/>
            <person name="Castelle C.J."/>
            <person name="Singh A."/>
            <person name="Wilkins M.J."/>
            <person name="Williams K.H."/>
            <person name="Banfield J.F."/>
        </authorList>
    </citation>
    <scope>NUCLEOTIDE SEQUENCE [LARGE SCALE GENOMIC DNA]</scope>
</reference>
<feature type="transmembrane region" description="Helical" evidence="8">
    <location>
        <begin position="213"/>
        <end position="239"/>
    </location>
</feature>
<gene>
    <name evidence="10" type="ORF">UU32_C0001G0018</name>
</gene>
<dbReference type="AlphaFoldDB" id="A0A0G0XKJ7"/>
<proteinExistence type="predicted"/>
<keyword evidence="4 10" id="KW-0808">Transferase</keyword>
<dbReference type="Pfam" id="PF13231">
    <property type="entry name" value="PMT_2"/>
    <property type="match status" value="1"/>
</dbReference>
<dbReference type="InterPro" id="IPR038731">
    <property type="entry name" value="RgtA/B/C-like"/>
</dbReference>
<dbReference type="InterPro" id="IPR050297">
    <property type="entry name" value="LipidA_mod_glycosyltrf_83"/>
</dbReference>
<keyword evidence="2" id="KW-1003">Cell membrane</keyword>
<dbReference type="PANTHER" id="PTHR33908">
    <property type="entry name" value="MANNOSYLTRANSFERASE YKCB-RELATED"/>
    <property type="match status" value="1"/>
</dbReference>
<evidence type="ECO:0000256" key="4">
    <source>
        <dbReference type="ARBA" id="ARBA00022679"/>
    </source>
</evidence>
<protein>
    <submittedName>
        <fullName evidence="10">4-amino-4-deoxy-L-arabinose transferase and related glycosyltransferase of PMT family-like protein</fullName>
    </submittedName>
</protein>
<keyword evidence="3" id="KW-0328">Glycosyltransferase</keyword>
<evidence type="ECO:0000256" key="7">
    <source>
        <dbReference type="ARBA" id="ARBA00023136"/>
    </source>
</evidence>
<keyword evidence="7 8" id="KW-0472">Membrane</keyword>
<feature type="domain" description="Glycosyltransferase RgtA/B/C/D-like" evidence="9">
    <location>
        <begin position="103"/>
        <end position="257"/>
    </location>
</feature>
<evidence type="ECO:0000256" key="5">
    <source>
        <dbReference type="ARBA" id="ARBA00022692"/>
    </source>
</evidence>
<evidence type="ECO:0000259" key="9">
    <source>
        <dbReference type="Pfam" id="PF13231"/>
    </source>
</evidence>
<evidence type="ECO:0000256" key="3">
    <source>
        <dbReference type="ARBA" id="ARBA00022676"/>
    </source>
</evidence>
<feature type="transmembrane region" description="Helical" evidence="8">
    <location>
        <begin position="131"/>
        <end position="149"/>
    </location>
</feature>
<dbReference type="EMBL" id="LCAE01000001">
    <property type="protein sequence ID" value="KKR88182.1"/>
    <property type="molecule type" value="Genomic_DNA"/>
</dbReference>
<dbReference type="GO" id="GO:0009103">
    <property type="term" value="P:lipopolysaccharide biosynthetic process"/>
    <property type="evidence" value="ECO:0007669"/>
    <property type="project" value="UniProtKB-ARBA"/>
</dbReference>
<feature type="transmembrane region" description="Helical" evidence="8">
    <location>
        <begin position="314"/>
        <end position="335"/>
    </location>
</feature>
<evidence type="ECO:0000313" key="10">
    <source>
        <dbReference type="EMBL" id="KKR88182.1"/>
    </source>
</evidence>
<keyword evidence="6 8" id="KW-1133">Transmembrane helix</keyword>